<dbReference type="PANTHER" id="PTHR42680">
    <property type="entry name" value="DCTP DEAMINASE"/>
    <property type="match status" value="1"/>
</dbReference>
<dbReference type="InterPro" id="IPR033704">
    <property type="entry name" value="dUTPase_trimeric"/>
</dbReference>
<name>A0ABR8JCB0_9NOST</name>
<evidence type="ECO:0000256" key="3">
    <source>
        <dbReference type="SAM" id="Phobius"/>
    </source>
</evidence>
<keyword evidence="5" id="KW-1185">Reference proteome</keyword>
<proteinExistence type="predicted"/>
<evidence type="ECO:0000256" key="2">
    <source>
        <dbReference type="ARBA" id="ARBA00023080"/>
    </source>
</evidence>
<accession>A0ABR8JCB0</accession>
<dbReference type="Pfam" id="PF22769">
    <property type="entry name" value="DCD"/>
    <property type="match status" value="1"/>
</dbReference>
<dbReference type="PANTHER" id="PTHR42680:SF3">
    <property type="entry name" value="DCTP DEAMINASE"/>
    <property type="match status" value="1"/>
</dbReference>
<feature type="transmembrane region" description="Helical" evidence="3">
    <location>
        <begin position="184"/>
        <end position="203"/>
    </location>
</feature>
<reference evidence="4 5" key="1">
    <citation type="journal article" date="2020" name="ISME J.">
        <title>Comparative genomics reveals insights into cyanobacterial evolution and habitat adaptation.</title>
        <authorList>
            <person name="Chen M.Y."/>
            <person name="Teng W.K."/>
            <person name="Zhao L."/>
            <person name="Hu C.X."/>
            <person name="Zhou Y.K."/>
            <person name="Han B.P."/>
            <person name="Song L.R."/>
            <person name="Shu W.S."/>
        </authorList>
    </citation>
    <scope>NUCLEOTIDE SEQUENCE [LARGE SCALE GENOMIC DNA]</scope>
    <source>
        <strain evidence="4 5">FACHB-362</strain>
    </source>
</reference>
<evidence type="ECO:0000256" key="1">
    <source>
        <dbReference type="ARBA" id="ARBA00022801"/>
    </source>
</evidence>
<keyword evidence="2" id="KW-0546">Nucleotide metabolism</keyword>
<keyword evidence="3" id="KW-1133">Transmembrane helix</keyword>
<dbReference type="InterPro" id="IPR011962">
    <property type="entry name" value="dCTP_deaminase"/>
</dbReference>
<protein>
    <recommendedName>
        <fullName evidence="6">Deoxycytidine triphosphate deaminase</fullName>
    </recommendedName>
</protein>
<dbReference type="InterPro" id="IPR036157">
    <property type="entry name" value="dUTPase-like_sf"/>
</dbReference>
<sequence>MSILTDTDLRKIICTNEAELTDDKLLIQHFDEDCLTPMGYDLRVGCFYTKYASQPNLVTISEGEKIIIKPRNAALIATLEQIKMPKDGSISALILSRISQVAKGLSHISTKVDPGWADGELLIPIQNVSRNSIPLTQGEKFCTIVFFKNESIPTLKYSPRSSGSKLVKLLTQNNRESLWKDLQLALVPILIIGVPSIIGYLYFGNTTGSSVTVAIAIGIERATSGIVARLIERR</sequence>
<evidence type="ECO:0000313" key="4">
    <source>
        <dbReference type="EMBL" id="MBD2695100.1"/>
    </source>
</evidence>
<dbReference type="Gene3D" id="2.70.40.10">
    <property type="match status" value="1"/>
</dbReference>
<organism evidence="4 5">
    <name type="scientific">Anabaena catenula FACHB-362</name>
    <dbReference type="NCBI Taxonomy" id="2692877"/>
    <lineage>
        <taxon>Bacteria</taxon>
        <taxon>Bacillati</taxon>
        <taxon>Cyanobacteriota</taxon>
        <taxon>Cyanophyceae</taxon>
        <taxon>Nostocales</taxon>
        <taxon>Nostocaceae</taxon>
        <taxon>Anabaena</taxon>
    </lineage>
</organism>
<dbReference type="EMBL" id="JACJTQ010000077">
    <property type="protein sequence ID" value="MBD2695100.1"/>
    <property type="molecule type" value="Genomic_DNA"/>
</dbReference>
<dbReference type="CDD" id="cd07557">
    <property type="entry name" value="trimeric_dUTPase"/>
    <property type="match status" value="1"/>
</dbReference>
<evidence type="ECO:0008006" key="6">
    <source>
        <dbReference type="Google" id="ProtNLM"/>
    </source>
</evidence>
<keyword evidence="1" id="KW-0378">Hydrolase</keyword>
<keyword evidence="3" id="KW-0472">Membrane</keyword>
<comment type="caution">
    <text evidence="4">The sequence shown here is derived from an EMBL/GenBank/DDBJ whole genome shotgun (WGS) entry which is preliminary data.</text>
</comment>
<keyword evidence="3" id="KW-0812">Transmembrane</keyword>
<dbReference type="Proteomes" id="UP000660381">
    <property type="component" value="Unassembled WGS sequence"/>
</dbReference>
<evidence type="ECO:0000313" key="5">
    <source>
        <dbReference type="Proteomes" id="UP000660381"/>
    </source>
</evidence>
<dbReference type="SUPFAM" id="SSF51283">
    <property type="entry name" value="dUTPase-like"/>
    <property type="match status" value="1"/>
</dbReference>
<gene>
    <name evidence="4" type="ORF">H6G68_25785</name>
</gene>
<dbReference type="RefSeq" id="WP_190909194.1">
    <property type="nucleotide sequence ID" value="NZ_JACJTQ010000077.1"/>
</dbReference>